<gene>
    <name evidence="6" type="ORF">BKE38_04085</name>
</gene>
<comment type="subcellular location">
    <subcellularLocation>
        <location evidence="1">Periplasm</location>
    </subcellularLocation>
</comment>
<evidence type="ECO:0000313" key="6">
    <source>
        <dbReference type="EMBL" id="ONG57339.1"/>
    </source>
</evidence>
<feature type="chain" id="PRO_5013070144" description="Solute-binding protein family 5 domain-containing protein" evidence="4">
    <location>
        <begin position="23"/>
        <end position="536"/>
    </location>
</feature>
<comment type="caution">
    <text evidence="6">The sequence shown here is derived from an EMBL/GenBank/DDBJ whole genome shotgun (WGS) entry which is preliminary data.</text>
</comment>
<sequence>MNRRDLMLAGLGLAALPDLALAQGHAHATAAGTPVRGGTARIVVAEPPILTSAFITTMNIGMVSSKILEGLVSYDLELKPVPALAESWDTAEDGLSVTFNLRRNVRWHDGRPFGSADVRFTLLEVWKKLHPFGRAVFANVTAVETPDDHTVTIRLSAPAPYLFNYINTYGAQILPRHVYEGTDVLQNPANTAPIGTGPFRFKEWVRGSHVALERNADYWQPGKPYLDGVLFRFIPDPVARTVALEAGEIDVTIGSLVPVTSLRRFSDAAKYTINTDDGRFLASIFLAQINVRRPYVSDRRVRQALSHAIDRAALVRLVWQGYGKPATGPIPSSVSQYYARGNPQGFDPKRAEALLDEAGFKRGADGKRFRINLVSGSGDSLESNRAGEFIKQSLARIGVELELIIEDSAAYLRRVYTEADYDIMTSSLHKLPDPTLGVQRLYWTKNIVRGAPWTNGSGYSNPELDRIMEAAAAEGDAAKRRALVTRWQAIVQEDAPILDLVELTWTTVSTARFRKDRPQGDGMFAGLEDAWLALAR</sequence>
<feature type="signal peptide" evidence="4">
    <location>
        <begin position="1"/>
        <end position="22"/>
    </location>
</feature>
<dbReference type="RefSeq" id="WP_076956113.1">
    <property type="nucleotide sequence ID" value="NZ_MLCO01000026.1"/>
</dbReference>
<protein>
    <recommendedName>
        <fullName evidence="5">Solute-binding protein family 5 domain-containing protein</fullName>
    </recommendedName>
</protein>
<dbReference type="InterPro" id="IPR000914">
    <property type="entry name" value="SBP_5_dom"/>
</dbReference>
<evidence type="ECO:0000256" key="4">
    <source>
        <dbReference type="SAM" id="SignalP"/>
    </source>
</evidence>
<evidence type="ECO:0000256" key="2">
    <source>
        <dbReference type="ARBA" id="ARBA00005695"/>
    </source>
</evidence>
<dbReference type="PANTHER" id="PTHR30290:SF38">
    <property type="entry name" value="D,D-DIPEPTIDE-BINDING PERIPLASMIC PROTEIN DDPA-RELATED"/>
    <property type="match status" value="1"/>
</dbReference>
<evidence type="ECO:0000313" key="7">
    <source>
        <dbReference type="Proteomes" id="UP000188879"/>
    </source>
</evidence>
<dbReference type="Proteomes" id="UP000188879">
    <property type="component" value="Unassembled WGS sequence"/>
</dbReference>
<dbReference type="GO" id="GO:0030288">
    <property type="term" value="C:outer membrane-bounded periplasmic space"/>
    <property type="evidence" value="ECO:0007669"/>
    <property type="project" value="UniProtKB-ARBA"/>
</dbReference>
<dbReference type="SUPFAM" id="SSF53850">
    <property type="entry name" value="Periplasmic binding protein-like II"/>
    <property type="match status" value="1"/>
</dbReference>
<dbReference type="PIRSF" id="PIRSF002741">
    <property type="entry name" value="MppA"/>
    <property type="match status" value="1"/>
</dbReference>
<dbReference type="InterPro" id="IPR030678">
    <property type="entry name" value="Peptide/Ni-bd"/>
</dbReference>
<keyword evidence="3 4" id="KW-0732">Signal</keyword>
<proteinExistence type="inferred from homology"/>
<evidence type="ECO:0000259" key="5">
    <source>
        <dbReference type="Pfam" id="PF00496"/>
    </source>
</evidence>
<evidence type="ECO:0000256" key="1">
    <source>
        <dbReference type="ARBA" id="ARBA00004418"/>
    </source>
</evidence>
<feature type="domain" description="Solute-binding protein family 5" evidence="5">
    <location>
        <begin position="79"/>
        <end position="431"/>
    </location>
</feature>
<keyword evidence="7" id="KW-1185">Reference proteome</keyword>
<accession>A0A1V2H7N6</accession>
<dbReference type="EMBL" id="MLCO01000026">
    <property type="protein sequence ID" value="ONG57339.1"/>
    <property type="molecule type" value="Genomic_DNA"/>
</dbReference>
<dbReference type="Gene3D" id="3.40.190.10">
    <property type="entry name" value="Periplasmic binding protein-like II"/>
    <property type="match status" value="1"/>
</dbReference>
<dbReference type="GO" id="GO:1904680">
    <property type="term" value="F:peptide transmembrane transporter activity"/>
    <property type="evidence" value="ECO:0007669"/>
    <property type="project" value="TreeGrafter"/>
</dbReference>
<reference evidence="6 7" key="1">
    <citation type="submission" date="2016-10" db="EMBL/GenBank/DDBJ databases">
        <title>Draft Genome sequence of Roseomonas sp. strain M3.</title>
        <authorList>
            <person name="Subhash Y."/>
            <person name="Lee S."/>
        </authorList>
    </citation>
    <scope>NUCLEOTIDE SEQUENCE [LARGE SCALE GENOMIC DNA]</scope>
    <source>
        <strain evidence="6 7">M3</strain>
    </source>
</reference>
<dbReference type="AlphaFoldDB" id="A0A1V2H7N6"/>
<organism evidence="6 7">
    <name type="scientific">Teichococcus deserti</name>
    <dbReference type="NCBI Taxonomy" id="1817963"/>
    <lineage>
        <taxon>Bacteria</taxon>
        <taxon>Pseudomonadati</taxon>
        <taxon>Pseudomonadota</taxon>
        <taxon>Alphaproteobacteria</taxon>
        <taxon>Acetobacterales</taxon>
        <taxon>Roseomonadaceae</taxon>
        <taxon>Roseomonas</taxon>
    </lineage>
</organism>
<dbReference type="InterPro" id="IPR039424">
    <property type="entry name" value="SBP_5"/>
</dbReference>
<dbReference type="GO" id="GO:0043190">
    <property type="term" value="C:ATP-binding cassette (ABC) transporter complex"/>
    <property type="evidence" value="ECO:0007669"/>
    <property type="project" value="InterPro"/>
</dbReference>
<dbReference type="PANTHER" id="PTHR30290">
    <property type="entry name" value="PERIPLASMIC BINDING COMPONENT OF ABC TRANSPORTER"/>
    <property type="match status" value="1"/>
</dbReference>
<dbReference type="GO" id="GO:0015833">
    <property type="term" value="P:peptide transport"/>
    <property type="evidence" value="ECO:0007669"/>
    <property type="project" value="TreeGrafter"/>
</dbReference>
<dbReference type="Gene3D" id="3.10.105.10">
    <property type="entry name" value="Dipeptide-binding Protein, Domain 3"/>
    <property type="match status" value="1"/>
</dbReference>
<dbReference type="CDD" id="cd08517">
    <property type="entry name" value="PBP2_NikA_DppA_OppA_like_13"/>
    <property type="match status" value="1"/>
</dbReference>
<evidence type="ECO:0000256" key="3">
    <source>
        <dbReference type="ARBA" id="ARBA00022729"/>
    </source>
</evidence>
<dbReference type="Pfam" id="PF00496">
    <property type="entry name" value="SBP_bac_5"/>
    <property type="match status" value="1"/>
</dbReference>
<comment type="similarity">
    <text evidence="2">Belongs to the bacterial solute-binding protein 5 family.</text>
</comment>
<name>A0A1V2H7N6_9PROT</name>